<name>A0A0B7N0J1_9FUNG</name>
<keyword evidence="1" id="KW-0732">Signal</keyword>
<keyword evidence="3" id="KW-1185">Reference proteome</keyword>
<reference evidence="2 3" key="1">
    <citation type="submission" date="2014-09" db="EMBL/GenBank/DDBJ databases">
        <authorList>
            <person name="Ellenberger Sabrina"/>
        </authorList>
    </citation>
    <scope>NUCLEOTIDE SEQUENCE [LARGE SCALE GENOMIC DNA]</scope>
    <source>
        <strain evidence="2 3">CBS 412.66</strain>
    </source>
</reference>
<evidence type="ECO:0000313" key="2">
    <source>
        <dbReference type="EMBL" id="CEP08868.1"/>
    </source>
</evidence>
<gene>
    <name evidence="2" type="primary">PARPA_02259.1 scaffold 3542</name>
</gene>
<organism evidence="2 3">
    <name type="scientific">Parasitella parasitica</name>
    <dbReference type="NCBI Taxonomy" id="35722"/>
    <lineage>
        <taxon>Eukaryota</taxon>
        <taxon>Fungi</taxon>
        <taxon>Fungi incertae sedis</taxon>
        <taxon>Mucoromycota</taxon>
        <taxon>Mucoromycotina</taxon>
        <taxon>Mucoromycetes</taxon>
        <taxon>Mucorales</taxon>
        <taxon>Mucorineae</taxon>
        <taxon>Mucoraceae</taxon>
        <taxon>Parasitella</taxon>
    </lineage>
</organism>
<dbReference type="AlphaFoldDB" id="A0A0B7N0J1"/>
<evidence type="ECO:0000256" key="1">
    <source>
        <dbReference type="SAM" id="SignalP"/>
    </source>
</evidence>
<feature type="signal peptide" evidence="1">
    <location>
        <begin position="1"/>
        <end position="28"/>
    </location>
</feature>
<evidence type="ECO:0000313" key="3">
    <source>
        <dbReference type="Proteomes" id="UP000054107"/>
    </source>
</evidence>
<protein>
    <submittedName>
        <fullName evidence="2">Uncharacterized protein</fullName>
    </submittedName>
</protein>
<dbReference type="EMBL" id="LN720421">
    <property type="protein sequence ID" value="CEP08868.1"/>
    <property type="molecule type" value="Genomic_DNA"/>
</dbReference>
<feature type="chain" id="PRO_5002135105" evidence="1">
    <location>
        <begin position="29"/>
        <end position="177"/>
    </location>
</feature>
<sequence length="177" mass="19338">MVWTCGQKLALLRHWLTITDLLAPRIMGKTCRKSPPKTIRRPPKGAVLSMISWKDRLTVSIKSLLTMEHSSQTMIFALLMKEAIADRGVMSHIVLVVTSNGILKVEWAVRPPTNNNAAVPLEATAIAISPSCLIRFSNALNTKVLQVPPGPSTKNILGPRTGFSSKAASRIVLYTKA</sequence>
<dbReference type="Proteomes" id="UP000054107">
    <property type="component" value="Unassembled WGS sequence"/>
</dbReference>
<proteinExistence type="predicted"/>
<accession>A0A0B7N0J1</accession>
<dbReference type="OrthoDB" id="10543074at2759"/>